<evidence type="ECO:0000313" key="2">
    <source>
        <dbReference type="Proteomes" id="UP000239415"/>
    </source>
</evidence>
<protein>
    <recommendedName>
        <fullName evidence="3">Lumazine-binding protein</fullName>
    </recommendedName>
</protein>
<reference evidence="1 2" key="1">
    <citation type="submission" date="2018-03" db="EMBL/GenBank/DDBJ databases">
        <title>Genomic Encyclopedia of Archaeal and Bacterial Type Strains, Phase II (KMG-II): from individual species to whole genera.</title>
        <authorList>
            <person name="Goeker M."/>
        </authorList>
    </citation>
    <scope>NUCLEOTIDE SEQUENCE [LARGE SCALE GENOMIC DNA]</scope>
    <source>
        <strain evidence="1 2">DSM 43146</strain>
    </source>
</reference>
<evidence type="ECO:0000313" key="1">
    <source>
        <dbReference type="EMBL" id="PRX20270.1"/>
    </source>
</evidence>
<name>A0A2T0KAT7_9ACTN</name>
<organism evidence="1 2">
    <name type="scientific">Actinoplanes italicus</name>
    <dbReference type="NCBI Taxonomy" id="113567"/>
    <lineage>
        <taxon>Bacteria</taxon>
        <taxon>Bacillati</taxon>
        <taxon>Actinomycetota</taxon>
        <taxon>Actinomycetes</taxon>
        <taxon>Micromonosporales</taxon>
        <taxon>Micromonosporaceae</taxon>
        <taxon>Actinoplanes</taxon>
    </lineage>
</organism>
<accession>A0A2T0KAT7</accession>
<gene>
    <name evidence="1" type="ORF">CLV67_10864</name>
</gene>
<dbReference type="Proteomes" id="UP000239415">
    <property type="component" value="Unassembled WGS sequence"/>
</dbReference>
<dbReference type="OrthoDB" id="5195835at2"/>
<dbReference type="AlphaFoldDB" id="A0A2T0KAT7"/>
<evidence type="ECO:0008006" key="3">
    <source>
        <dbReference type="Google" id="ProtNLM"/>
    </source>
</evidence>
<comment type="caution">
    <text evidence="1">The sequence shown here is derived from an EMBL/GenBank/DDBJ whole genome shotgun (WGS) entry which is preliminary data.</text>
</comment>
<proteinExistence type="predicted"/>
<sequence>MLALTGGVMALLCAGGVGTFIVLYDEATEIKRSNPDAVVNDFLGAYLRNRDDNAARLYQCDSGDFSQLTSYRGDTQQREQQFSTTISFSWSIVALNVNGTAGAVNVDVTRTLAGRAGRDGSTWQLAVVDQDGWRVCGAEQTS</sequence>
<dbReference type="EMBL" id="PVMZ01000008">
    <property type="protein sequence ID" value="PRX20270.1"/>
    <property type="molecule type" value="Genomic_DNA"/>
</dbReference>
<keyword evidence="2" id="KW-1185">Reference proteome</keyword>